<evidence type="ECO:0000256" key="1">
    <source>
        <dbReference type="SAM" id="Phobius"/>
    </source>
</evidence>
<keyword evidence="1" id="KW-1133">Transmembrane helix</keyword>
<dbReference type="OrthoDB" id="7548151at2759"/>
<gene>
    <name evidence="3" type="primary">LOC112552926</name>
</gene>
<name>A0A8N1S8N7_9HYME</name>
<dbReference type="GeneID" id="112552926"/>
<dbReference type="AlphaFoldDB" id="A0A8N1S8N7"/>
<organism evidence="2 3">
    <name type="scientific">Pogonomyrmex barbatus</name>
    <name type="common">red harvester ant</name>
    <dbReference type="NCBI Taxonomy" id="144034"/>
    <lineage>
        <taxon>Eukaryota</taxon>
        <taxon>Metazoa</taxon>
        <taxon>Ecdysozoa</taxon>
        <taxon>Arthropoda</taxon>
        <taxon>Hexapoda</taxon>
        <taxon>Insecta</taxon>
        <taxon>Pterygota</taxon>
        <taxon>Neoptera</taxon>
        <taxon>Endopterygota</taxon>
        <taxon>Hymenoptera</taxon>
        <taxon>Apocrita</taxon>
        <taxon>Aculeata</taxon>
        <taxon>Formicoidea</taxon>
        <taxon>Formicidae</taxon>
        <taxon>Myrmicinae</taxon>
        <taxon>Pogonomyrmex</taxon>
    </lineage>
</organism>
<feature type="transmembrane region" description="Helical" evidence="1">
    <location>
        <begin position="61"/>
        <end position="83"/>
    </location>
</feature>
<feature type="transmembrane region" description="Helical" evidence="1">
    <location>
        <begin position="12"/>
        <end position="37"/>
    </location>
</feature>
<reference evidence="3" key="1">
    <citation type="submission" date="2025-08" db="UniProtKB">
        <authorList>
            <consortium name="RefSeq"/>
        </authorList>
    </citation>
    <scope>IDENTIFICATION</scope>
</reference>
<protein>
    <submittedName>
        <fullName evidence="3">Uncharacterized protein LOC112552926</fullName>
    </submittedName>
</protein>
<evidence type="ECO:0000313" key="3">
    <source>
        <dbReference type="RefSeq" id="XP_025075185.1"/>
    </source>
</evidence>
<keyword evidence="2" id="KW-1185">Reference proteome</keyword>
<sequence>MMERLRVSHSHTFIVIIYGSTCLYMILPVTPSIVAILTNPNQTHIHGLLYHVEAVLDTKKYYYIILLHSYYATFFLMTIPVAADSMMIAYIQHACGLFQAIGYGSQRRESSSVATANSKSQMRNVVIRSYAGVLF</sequence>
<keyword evidence="1" id="KW-0472">Membrane</keyword>
<proteinExistence type="predicted"/>
<keyword evidence="1" id="KW-0812">Transmembrane</keyword>
<accession>A0A8N1S8N7</accession>
<evidence type="ECO:0000313" key="2">
    <source>
        <dbReference type="Proteomes" id="UP000504615"/>
    </source>
</evidence>
<dbReference type="RefSeq" id="XP_025075185.1">
    <property type="nucleotide sequence ID" value="XM_025219400.1"/>
</dbReference>
<dbReference type="Proteomes" id="UP000504615">
    <property type="component" value="Unplaced"/>
</dbReference>